<proteinExistence type="predicted"/>
<dbReference type="InterPro" id="IPR016036">
    <property type="entry name" value="Malonyl_transacylase_ACP-bd"/>
</dbReference>
<dbReference type="InterPro" id="IPR020841">
    <property type="entry name" value="PKS_Beta-ketoAc_synthase_dom"/>
</dbReference>
<evidence type="ECO:0000313" key="14">
    <source>
        <dbReference type="Proteomes" id="UP000568380"/>
    </source>
</evidence>
<dbReference type="SMART" id="SM01294">
    <property type="entry name" value="PKS_PP_betabranch"/>
    <property type="match status" value="1"/>
</dbReference>
<dbReference type="InterPro" id="IPR049551">
    <property type="entry name" value="PKS_DH_C"/>
</dbReference>
<dbReference type="InterPro" id="IPR013968">
    <property type="entry name" value="PKS_KR"/>
</dbReference>
<dbReference type="InterPro" id="IPR001227">
    <property type="entry name" value="Ac_transferase_dom_sf"/>
</dbReference>
<dbReference type="Pfam" id="PF08990">
    <property type="entry name" value="Docking"/>
    <property type="match status" value="1"/>
</dbReference>
<dbReference type="GO" id="GO:0031177">
    <property type="term" value="F:phosphopantetheine binding"/>
    <property type="evidence" value="ECO:0007669"/>
    <property type="project" value="InterPro"/>
</dbReference>
<dbReference type="InterPro" id="IPR036299">
    <property type="entry name" value="Polyketide_synth_docking_sf"/>
</dbReference>
<dbReference type="Pfam" id="PF22953">
    <property type="entry name" value="SpnB_Rossmann"/>
    <property type="match status" value="1"/>
</dbReference>
<dbReference type="RefSeq" id="WP_184971180.1">
    <property type="nucleotide sequence ID" value="NZ_JACHIN010000014.1"/>
</dbReference>
<dbReference type="PROSITE" id="PS00012">
    <property type="entry name" value="PHOSPHOPANTETHEINE"/>
    <property type="match status" value="1"/>
</dbReference>
<dbReference type="SMART" id="SM00827">
    <property type="entry name" value="PKS_AT"/>
    <property type="match status" value="1"/>
</dbReference>
<dbReference type="InterPro" id="IPR018201">
    <property type="entry name" value="Ketoacyl_synth_AS"/>
</dbReference>
<dbReference type="InterPro" id="IPR015083">
    <property type="entry name" value="NorB/c/GfsB-D-like_docking"/>
</dbReference>
<dbReference type="SUPFAM" id="SSF51735">
    <property type="entry name" value="NAD(P)-binding Rossmann-fold domains"/>
    <property type="match status" value="2"/>
</dbReference>
<dbReference type="InterPro" id="IPR042104">
    <property type="entry name" value="PKS_dehydratase_sf"/>
</dbReference>
<evidence type="ECO:0000256" key="5">
    <source>
        <dbReference type="ARBA" id="ARBA00022679"/>
    </source>
</evidence>
<dbReference type="InterPro" id="IPR020806">
    <property type="entry name" value="PKS_PP-bd"/>
</dbReference>
<evidence type="ECO:0000256" key="8">
    <source>
        <dbReference type="ARBA" id="ARBA00023315"/>
    </source>
</evidence>
<dbReference type="FunFam" id="1.10.1200.10:FF:000007">
    <property type="entry name" value="Probable polyketide synthase pks17"/>
    <property type="match status" value="1"/>
</dbReference>
<dbReference type="InterPro" id="IPR014043">
    <property type="entry name" value="Acyl_transferase_dom"/>
</dbReference>
<dbReference type="PROSITE" id="PS50075">
    <property type="entry name" value="CARRIER"/>
    <property type="match status" value="1"/>
</dbReference>
<dbReference type="InterPro" id="IPR036736">
    <property type="entry name" value="ACP-like_sf"/>
</dbReference>
<dbReference type="SMART" id="SM00826">
    <property type="entry name" value="PKS_DH"/>
    <property type="match status" value="1"/>
</dbReference>
<dbReference type="InterPro" id="IPR014031">
    <property type="entry name" value="Ketoacyl_synth_C"/>
</dbReference>
<evidence type="ECO:0000313" key="13">
    <source>
        <dbReference type="EMBL" id="MBB5082713.1"/>
    </source>
</evidence>
<dbReference type="PROSITE" id="PS52019">
    <property type="entry name" value="PKS_MFAS_DH"/>
    <property type="match status" value="1"/>
</dbReference>
<dbReference type="Pfam" id="PF02801">
    <property type="entry name" value="Ketoacyl-synt_C"/>
    <property type="match status" value="1"/>
</dbReference>
<dbReference type="InterPro" id="IPR049900">
    <property type="entry name" value="PKS_mFAS_DH"/>
</dbReference>
<gene>
    <name evidence="13" type="ORF">HNR40_008209</name>
</gene>
<dbReference type="PANTHER" id="PTHR43775:SF51">
    <property type="entry name" value="INACTIVE PHENOLPHTHIOCEROL SYNTHESIS POLYKETIDE SYNTHASE TYPE I PKS1-RELATED"/>
    <property type="match status" value="1"/>
</dbReference>
<keyword evidence="6" id="KW-0045">Antibiotic biosynthesis</keyword>
<dbReference type="PROSITE" id="PS52004">
    <property type="entry name" value="KS3_2"/>
    <property type="match status" value="1"/>
</dbReference>
<dbReference type="InterPro" id="IPR020807">
    <property type="entry name" value="PKS_DH"/>
</dbReference>
<dbReference type="InterPro" id="IPR006162">
    <property type="entry name" value="Ppantetheine_attach_site"/>
</dbReference>
<organism evidence="13 14">
    <name type="scientific">Nonomuraea endophytica</name>
    <dbReference type="NCBI Taxonomy" id="714136"/>
    <lineage>
        <taxon>Bacteria</taxon>
        <taxon>Bacillati</taxon>
        <taxon>Actinomycetota</taxon>
        <taxon>Actinomycetes</taxon>
        <taxon>Streptosporangiales</taxon>
        <taxon>Streptosporangiaceae</taxon>
        <taxon>Nonomuraea</taxon>
    </lineage>
</organism>
<feature type="domain" description="Carrier" evidence="10">
    <location>
        <begin position="1578"/>
        <end position="1653"/>
    </location>
</feature>
<evidence type="ECO:0000256" key="1">
    <source>
        <dbReference type="ARBA" id="ARBA00001957"/>
    </source>
</evidence>
<evidence type="ECO:0000256" key="4">
    <source>
        <dbReference type="ARBA" id="ARBA00022553"/>
    </source>
</evidence>
<evidence type="ECO:0000256" key="3">
    <source>
        <dbReference type="ARBA" id="ARBA00022450"/>
    </source>
</evidence>
<dbReference type="SUPFAM" id="SSF52151">
    <property type="entry name" value="FabD/lysophospholipase-like"/>
    <property type="match status" value="1"/>
</dbReference>
<evidence type="ECO:0000256" key="6">
    <source>
        <dbReference type="ARBA" id="ARBA00023194"/>
    </source>
</evidence>
<dbReference type="InterPro" id="IPR014030">
    <property type="entry name" value="Ketoacyl_synth_N"/>
</dbReference>
<dbReference type="PANTHER" id="PTHR43775">
    <property type="entry name" value="FATTY ACID SYNTHASE"/>
    <property type="match status" value="1"/>
</dbReference>
<dbReference type="InterPro" id="IPR009081">
    <property type="entry name" value="PP-bd_ACP"/>
</dbReference>
<dbReference type="CDD" id="cd00833">
    <property type="entry name" value="PKS"/>
    <property type="match status" value="1"/>
</dbReference>
<dbReference type="Pfam" id="PF00550">
    <property type="entry name" value="PP-binding"/>
    <property type="match status" value="1"/>
</dbReference>
<dbReference type="InterPro" id="IPR057326">
    <property type="entry name" value="KR_dom"/>
</dbReference>
<dbReference type="SMART" id="SM00823">
    <property type="entry name" value="PKS_PP"/>
    <property type="match status" value="1"/>
</dbReference>
<dbReference type="CDD" id="cd08956">
    <property type="entry name" value="KR_3_FAS_SDR_x"/>
    <property type="match status" value="1"/>
</dbReference>
<dbReference type="Gene3D" id="3.40.366.10">
    <property type="entry name" value="Malonyl-Coenzyme A Acyl Carrier Protein, domain 2"/>
    <property type="match status" value="1"/>
</dbReference>
<dbReference type="InterPro" id="IPR049552">
    <property type="entry name" value="PKS_DH_N"/>
</dbReference>
<evidence type="ECO:0000256" key="2">
    <source>
        <dbReference type="ARBA" id="ARBA00004792"/>
    </source>
</evidence>
<feature type="domain" description="PKS/mFAS DH" evidence="12">
    <location>
        <begin position="914"/>
        <end position="1174"/>
    </location>
</feature>
<feature type="domain" description="Ketosynthase family 3 (KS3)" evidence="11">
    <location>
        <begin position="33"/>
        <end position="460"/>
    </location>
</feature>
<dbReference type="SUPFAM" id="SSF53901">
    <property type="entry name" value="Thiolase-like"/>
    <property type="match status" value="1"/>
</dbReference>
<sequence length="1730" mass="182660">MGTEDKLRDYLKRATVELAETRRRLTEDESRRHEPIAIVGMACHFPGGVSSPEELWELVRSGRDAIGDFPEDRGWNLDDLYDPDPDAIGKSYTRNGGFIPDAFDFDAAFFGISPRHALGTDPQHRLFLQATWEAFEAAGIDPGTLRGSRTGVYAGVMYEHYSNRFLDGSPEAIEGTLFTSSVASVLSGRVSYVYGLEGPSISIDTACSSSLVAIHLAAQALRRGECTLALAGGVTLMPSPVPFVEFSRQRALSPDGRCKAFSSTADGVAWAEGAGVLLLERLSDARRNGRRILAVVRGSAVNQDGASNGMTAPSGPAQERVIEQALADARLDLHDVDAVEAHGTGTTLGDPIEAQALLATYGRMRPHDRPLWLGSLKSNLGHAQAAAGVGGVIKMVKALEHRVLPRTLHVAEPTPHVDWSQGGVRVLVDEVELPEGERPPRAGVSSFGVSGTNAHLILERGPDEEAAPETDAPLVWVVSAKTESALRAQAARLRGRAATATLADLAAAGPVLARRARFAHRAVVIAADRPELLAGLDALAAGAPHPAVVEGLAAAARTIFLFPGQGSQWPGMAVELLESSAVFRERLRACDEALKPHTGWSVEDVLRSGEKLTGSDVIQPVLFAVMCALAELWRSLGVEPAAVVGHSQGEIAAACVAGVLSVEDAARIVAVRSRVIVERLGGTGGMLSVALPSERVRELAAPYEGRLWIAVDSGPSGCVVAGDVDALDEVAAAWEEPYRARRIAVDYASHTPHIEILRDELPALLGEVRPGRTDIEFCSSMAGDFIDTERLTAGYWFENVRNPVLFRQAIGSVSGAPLFVEVSPHPVLQADVAEMNEAAGICGTLRRGAGDWRRFLAALAQAFVLGAEVDWAAALAATPFRHVDLPTYAFDRQRYWLDGGARPGRVPGVDGSEHPLLNAVVPVADGGFVLSGQLSAKAAPWLTDHAVEGGVLLPGAAFAELALEAAAASGCELVEELVIEAPLILTGTARLQVVVSAETDARRGITIFSETGDAWVRHASGALAVTGPASPGWAAAWPPEGAQPVEVAYERLAAQGYEYGPAFQGVSAMWRAGDELFAEVSAPDGVDVTGFGIHPALLDASFHPLVLAAEEGALRLPFAFRGVRLSAAQASLLRVRLTPRGADDAGIEAVDAAGHPVFSIDSLRVRQAAPRPAAAQVAPYGLDWVEITPTGDPAGTFKVVPLSEGTPRELTARVLAAVAGEDHQVVFAPSGLDAAVVRGLVRTAQTEQPGRFVLADVPDGFADWERVLTTGEPEVRVRAGKLFAPRVARRTAGEPEPIGSGTVLVTGGTGGLGGLISRHLVERHGVRDLVLLSRRGIDAPGAEELRTALEELGARVEVLACDVADRRALATVVDGIADLTGVVHTAGVLDDATIEGLTPERIDRVFAPKLDAAWHLHELTKDRDLKAFVLFSSLAGILGNAGQGNYAAANTYLDALAELRRDEGLPAVSIAWGLWNTSTDLTGGLSAADRGRLARSGVAPLDSTQGLELLDAALALDEPVVVAVRWDTAGLRSRAENDDLPAVLRGLVRAPRRTASNATAGGGLAERLAALPHAESLRLLTATVRAHVAAVLAHASPDQIDVGTAFSQLGFDSLTAVELRNRLNAETGLRLPATLVFDHPTVTSLADYLFRTLAPKTPSPEDVLEGALERVEAMLTSANGEGDAIRGRLVPILQTALARYGTGQNDADGMVEKIDAASDEEIFALIDNEL</sequence>
<dbReference type="InterPro" id="IPR016035">
    <property type="entry name" value="Acyl_Trfase/lysoPLipase"/>
</dbReference>
<dbReference type="Proteomes" id="UP000568380">
    <property type="component" value="Unassembled WGS sequence"/>
</dbReference>
<keyword evidence="3" id="KW-0596">Phosphopantetheine</keyword>
<dbReference type="Gene3D" id="3.30.70.3290">
    <property type="match status" value="1"/>
</dbReference>
<dbReference type="Pfam" id="PF00698">
    <property type="entry name" value="Acyl_transf_1"/>
    <property type="match status" value="1"/>
</dbReference>
<dbReference type="SUPFAM" id="SSF55048">
    <property type="entry name" value="Probable ACP-binding domain of malonyl-CoA ACP transacylase"/>
    <property type="match status" value="1"/>
</dbReference>
<dbReference type="InterPro" id="IPR055123">
    <property type="entry name" value="SpnB-like_Rossmann"/>
</dbReference>
<dbReference type="FunFam" id="3.40.47.10:FF:000019">
    <property type="entry name" value="Polyketide synthase type I"/>
    <property type="match status" value="1"/>
</dbReference>
<dbReference type="InterPro" id="IPR032821">
    <property type="entry name" value="PKS_assoc"/>
</dbReference>
<dbReference type="GO" id="GO:0004312">
    <property type="term" value="F:fatty acid synthase activity"/>
    <property type="evidence" value="ECO:0007669"/>
    <property type="project" value="TreeGrafter"/>
</dbReference>
<dbReference type="Pfam" id="PF08659">
    <property type="entry name" value="KR"/>
    <property type="match status" value="1"/>
</dbReference>
<keyword evidence="8" id="KW-0012">Acyltransferase</keyword>
<reference evidence="13 14" key="1">
    <citation type="submission" date="2020-08" db="EMBL/GenBank/DDBJ databases">
        <title>Genomic Encyclopedia of Type Strains, Phase IV (KMG-IV): sequencing the most valuable type-strain genomes for metagenomic binning, comparative biology and taxonomic classification.</title>
        <authorList>
            <person name="Goeker M."/>
        </authorList>
    </citation>
    <scope>NUCLEOTIDE SEQUENCE [LARGE SCALE GENOMIC DNA]</scope>
    <source>
        <strain evidence="13 14">DSM 45385</strain>
    </source>
</reference>
<dbReference type="Pfam" id="PF21089">
    <property type="entry name" value="PKS_DH_N"/>
    <property type="match status" value="1"/>
</dbReference>
<evidence type="ECO:0000256" key="9">
    <source>
        <dbReference type="PROSITE-ProRule" id="PRU01363"/>
    </source>
</evidence>
<feature type="active site" description="Proton donor; for dehydratase activity" evidence="9">
    <location>
        <position position="1099"/>
    </location>
</feature>
<comment type="pathway">
    <text evidence="2">Antibiotic biosynthesis.</text>
</comment>
<evidence type="ECO:0000259" key="12">
    <source>
        <dbReference type="PROSITE" id="PS52019"/>
    </source>
</evidence>
<keyword evidence="14" id="KW-1185">Reference proteome</keyword>
<dbReference type="PROSITE" id="PS00606">
    <property type="entry name" value="KS3_1"/>
    <property type="match status" value="1"/>
</dbReference>
<accession>A0A7W8ADF4</accession>
<dbReference type="SMART" id="SM00822">
    <property type="entry name" value="PKS_KR"/>
    <property type="match status" value="1"/>
</dbReference>
<evidence type="ECO:0000256" key="7">
    <source>
        <dbReference type="ARBA" id="ARBA00023268"/>
    </source>
</evidence>
<dbReference type="EMBL" id="JACHIN010000014">
    <property type="protein sequence ID" value="MBB5082713.1"/>
    <property type="molecule type" value="Genomic_DNA"/>
</dbReference>
<dbReference type="Gene3D" id="3.40.47.10">
    <property type="match status" value="1"/>
</dbReference>
<dbReference type="Gene3D" id="3.40.50.720">
    <property type="entry name" value="NAD(P)-binding Rossmann-like Domain"/>
    <property type="match status" value="1"/>
</dbReference>
<dbReference type="GO" id="GO:0006633">
    <property type="term" value="P:fatty acid biosynthetic process"/>
    <property type="evidence" value="ECO:0007669"/>
    <property type="project" value="InterPro"/>
</dbReference>
<dbReference type="InterPro" id="IPR050091">
    <property type="entry name" value="PKS_NRPS_Biosynth_Enz"/>
</dbReference>
<name>A0A7W8ADF4_9ACTN</name>
<evidence type="ECO:0000259" key="10">
    <source>
        <dbReference type="PROSITE" id="PS50075"/>
    </source>
</evidence>
<feature type="region of interest" description="C-terminal hotdog fold" evidence="9">
    <location>
        <begin position="1040"/>
        <end position="1174"/>
    </location>
</feature>
<dbReference type="Gene3D" id="3.10.129.110">
    <property type="entry name" value="Polyketide synthase dehydratase"/>
    <property type="match status" value="1"/>
</dbReference>
<feature type="region of interest" description="N-terminal hotdog fold" evidence="9">
    <location>
        <begin position="914"/>
        <end position="1030"/>
    </location>
</feature>
<dbReference type="Pfam" id="PF14765">
    <property type="entry name" value="PS-DH"/>
    <property type="match status" value="1"/>
</dbReference>
<dbReference type="SUPFAM" id="SSF47336">
    <property type="entry name" value="ACP-like"/>
    <property type="match status" value="1"/>
</dbReference>
<keyword evidence="7" id="KW-0511">Multifunctional enzyme</keyword>
<keyword evidence="4" id="KW-0597">Phosphoprotein</keyword>
<dbReference type="GO" id="GO:0004315">
    <property type="term" value="F:3-oxoacyl-[acyl-carrier-protein] synthase activity"/>
    <property type="evidence" value="ECO:0007669"/>
    <property type="project" value="InterPro"/>
</dbReference>
<keyword evidence="5 13" id="KW-0808">Transferase</keyword>
<protein>
    <submittedName>
        <fullName evidence="13">Acyl transferase domain-containing protein/acyl carrier protein</fullName>
    </submittedName>
</protein>
<dbReference type="Pfam" id="PF00109">
    <property type="entry name" value="ketoacyl-synt"/>
    <property type="match status" value="1"/>
</dbReference>
<dbReference type="SMART" id="SM00825">
    <property type="entry name" value="PKS_KS"/>
    <property type="match status" value="1"/>
</dbReference>
<dbReference type="SUPFAM" id="SSF101173">
    <property type="entry name" value="Docking domain B of the erythromycin polyketide synthase (DEBS)"/>
    <property type="match status" value="1"/>
</dbReference>
<dbReference type="InterPro" id="IPR036291">
    <property type="entry name" value="NAD(P)-bd_dom_sf"/>
</dbReference>
<dbReference type="Gene3D" id="1.10.1200.10">
    <property type="entry name" value="ACP-like"/>
    <property type="match status" value="1"/>
</dbReference>
<dbReference type="InterPro" id="IPR016039">
    <property type="entry name" value="Thiolase-like"/>
</dbReference>
<comment type="caution">
    <text evidence="13">The sequence shown here is derived from an EMBL/GenBank/DDBJ whole genome shotgun (WGS) entry which is preliminary data.</text>
</comment>
<comment type="cofactor">
    <cofactor evidence="1">
        <name>pantetheine 4'-phosphate</name>
        <dbReference type="ChEBI" id="CHEBI:47942"/>
    </cofactor>
</comment>
<evidence type="ECO:0000259" key="11">
    <source>
        <dbReference type="PROSITE" id="PS52004"/>
    </source>
</evidence>
<feature type="active site" description="Proton acceptor; for dehydratase activity" evidence="9">
    <location>
        <position position="945"/>
    </location>
</feature>
<dbReference type="GO" id="GO:0033068">
    <property type="term" value="P:macrolide biosynthetic process"/>
    <property type="evidence" value="ECO:0007669"/>
    <property type="project" value="UniProtKB-ARBA"/>
</dbReference>
<dbReference type="Pfam" id="PF16197">
    <property type="entry name" value="KAsynt_C_assoc"/>
    <property type="match status" value="1"/>
</dbReference>